<feature type="compositionally biased region" description="Polar residues" evidence="1">
    <location>
        <begin position="145"/>
        <end position="168"/>
    </location>
</feature>
<dbReference type="AlphaFoldDB" id="A0A9W9EZ18"/>
<feature type="region of interest" description="Disordered" evidence="1">
    <location>
        <begin position="127"/>
        <end position="177"/>
    </location>
</feature>
<protein>
    <submittedName>
        <fullName evidence="2">HOS3-like histone deacetylase</fullName>
    </submittedName>
</protein>
<evidence type="ECO:0000313" key="3">
    <source>
        <dbReference type="Proteomes" id="UP001149074"/>
    </source>
</evidence>
<feature type="region of interest" description="Disordered" evidence="1">
    <location>
        <begin position="199"/>
        <end position="267"/>
    </location>
</feature>
<gene>
    <name evidence="2" type="ORF">N7532_009190</name>
</gene>
<name>A0A9W9EZ18_9EURO</name>
<organism evidence="2 3">
    <name type="scientific">Penicillium argentinense</name>
    <dbReference type="NCBI Taxonomy" id="1131581"/>
    <lineage>
        <taxon>Eukaryota</taxon>
        <taxon>Fungi</taxon>
        <taxon>Dikarya</taxon>
        <taxon>Ascomycota</taxon>
        <taxon>Pezizomycotina</taxon>
        <taxon>Eurotiomycetes</taxon>
        <taxon>Eurotiomycetidae</taxon>
        <taxon>Eurotiales</taxon>
        <taxon>Aspergillaceae</taxon>
        <taxon>Penicillium</taxon>
    </lineage>
</organism>
<feature type="compositionally biased region" description="Basic and acidic residues" evidence="1">
    <location>
        <begin position="1"/>
        <end position="31"/>
    </location>
</feature>
<feature type="compositionally biased region" description="Low complexity" evidence="1">
    <location>
        <begin position="39"/>
        <end position="76"/>
    </location>
</feature>
<comment type="caution">
    <text evidence="2">The sequence shown here is derived from an EMBL/GenBank/DDBJ whole genome shotgun (WGS) entry which is preliminary data.</text>
</comment>
<reference evidence="2" key="1">
    <citation type="submission" date="2022-11" db="EMBL/GenBank/DDBJ databases">
        <authorList>
            <person name="Petersen C."/>
        </authorList>
    </citation>
    <scope>NUCLEOTIDE SEQUENCE</scope>
    <source>
        <strain evidence="2">IBT 30761</strain>
    </source>
</reference>
<feature type="region of interest" description="Disordered" evidence="1">
    <location>
        <begin position="1"/>
        <end position="89"/>
    </location>
</feature>
<feature type="compositionally biased region" description="Polar residues" evidence="1">
    <location>
        <begin position="256"/>
        <end position="267"/>
    </location>
</feature>
<sequence>MSSAGDRKADRADRAADQAASEEKPREERKVSRGRSPRKPSSSTRTPRSKSAVSTKSTPTTPKSAPAKAKSARGTTPPLPVPPVGLGVGVNVGAADENKEKFPMGLDGAPDMARVILPWEMTTEKATETSIAEPMYSASKPAETMTPSLPTTRPVESNYVSTGISQPHTPEMATMPDASTLSYPNTFSPATTAAYTKQGLPVFTSSSPIPFAPTDQQPRTQPLPQLPLQESAHQPRHVPNDEDSPLQAPPPPPIVNNFSQNPRFYSQ</sequence>
<keyword evidence="3" id="KW-1185">Reference proteome</keyword>
<proteinExistence type="predicted"/>
<feature type="compositionally biased region" description="Low complexity" evidence="1">
    <location>
        <begin position="213"/>
        <end position="229"/>
    </location>
</feature>
<reference evidence="2" key="2">
    <citation type="journal article" date="2023" name="IMA Fungus">
        <title>Comparative genomic study of the Penicillium genus elucidates a diverse pangenome and 15 lateral gene transfer events.</title>
        <authorList>
            <person name="Petersen C."/>
            <person name="Sorensen T."/>
            <person name="Nielsen M.R."/>
            <person name="Sondergaard T.E."/>
            <person name="Sorensen J.L."/>
            <person name="Fitzpatrick D.A."/>
            <person name="Frisvad J.C."/>
            <person name="Nielsen K.L."/>
        </authorList>
    </citation>
    <scope>NUCLEOTIDE SEQUENCE</scope>
    <source>
        <strain evidence="2">IBT 30761</strain>
    </source>
</reference>
<evidence type="ECO:0000313" key="2">
    <source>
        <dbReference type="EMBL" id="KAJ5090506.1"/>
    </source>
</evidence>
<dbReference type="GeneID" id="81360660"/>
<dbReference type="RefSeq" id="XP_056472487.1">
    <property type="nucleotide sequence ID" value="XM_056621681.1"/>
</dbReference>
<evidence type="ECO:0000256" key="1">
    <source>
        <dbReference type="SAM" id="MobiDB-lite"/>
    </source>
</evidence>
<dbReference type="Proteomes" id="UP001149074">
    <property type="component" value="Unassembled WGS sequence"/>
</dbReference>
<dbReference type="EMBL" id="JAPQKI010000009">
    <property type="protein sequence ID" value="KAJ5090506.1"/>
    <property type="molecule type" value="Genomic_DNA"/>
</dbReference>
<accession>A0A9W9EZ18</accession>